<evidence type="ECO:0000256" key="14">
    <source>
        <dbReference type="PIRSR" id="PIRSR036958-2"/>
    </source>
</evidence>
<feature type="active site" description="Phosphocysteine intermediate" evidence="13">
    <location>
        <position position="131"/>
    </location>
</feature>
<dbReference type="PROSITE" id="PS00383">
    <property type="entry name" value="TYR_PHOSPHATASE_1"/>
    <property type="match status" value="1"/>
</dbReference>
<dbReference type="PROSITE" id="PS50054">
    <property type="entry name" value="TYR_PHOSPHATASE_DUAL"/>
    <property type="match status" value="1"/>
</dbReference>
<evidence type="ECO:0000256" key="16">
    <source>
        <dbReference type="SAM" id="MobiDB-lite"/>
    </source>
</evidence>
<keyword evidence="9 12" id="KW-0342">GTP-binding</keyword>
<dbReference type="InterPro" id="IPR013846">
    <property type="entry name" value="mRNA_cap_enzyme_C"/>
</dbReference>
<evidence type="ECO:0000256" key="12">
    <source>
        <dbReference type="PIRNR" id="PIRNR036958"/>
    </source>
</evidence>
<feature type="binding site" evidence="15">
    <location>
        <begin position="529"/>
        <end position="534"/>
    </location>
    <ligand>
        <name>GTP</name>
        <dbReference type="ChEBI" id="CHEBI:37565"/>
    </ligand>
</feature>
<reference evidence="19 20" key="1">
    <citation type="journal article" date="2008" name="Nature">
        <title>The Trichoplax genome and the nature of placozoans.</title>
        <authorList>
            <person name="Srivastava M."/>
            <person name="Begovic E."/>
            <person name="Chapman J."/>
            <person name="Putnam N.H."/>
            <person name="Hellsten U."/>
            <person name="Kawashima T."/>
            <person name="Kuo A."/>
            <person name="Mitros T."/>
            <person name="Salamov A."/>
            <person name="Carpenter M.L."/>
            <person name="Signorovitch A.Y."/>
            <person name="Moreno M.A."/>
            <person name="Kamm K."/>
            <person name="Grimwood J."/>
            <person name="Schmutz J."/>
            <person name="Shapiro H."/>
            <person name="Grigoriev I.V."/>
            <person name="Buss L.W."/>
            <person name="Schierwater B."/>
            <person name="Dellaporta S.L."/>
            <person name="Rokhsar D.S."/>
        </authorList>
    </citation>
    <scope>NUCLEOTIDE SEQUENCE [LARGE SCALE GENOMIC DNA]</scope>
    <source>
        <strain evidence="19 20">Grell-BS-1999</strain>
    </source>
</reference>
<dbReference type="EMBL" id="DS985247">
    <property type="protein sequence ID" value="EDV23619.1"/>
    <property type="molecule type" value="Genomic_DNA"/>
</dbReference>
<evidence type="ECO:0000256" key="2">
    <source>
        <dbReference type="ARBA" id="ARBA00022664"/>
    </source>
</evidence>
<dbReference type="GO" id="GO:0005634">
    <property type="term" value="C:nucleus"/>
    <property type="evidence" value="ECO:0007669"/>
    <property type="project" value="UniProtKB-SubCell"/>
</dbReference>
<evidence type="ECO:0000259" key="17">
    <source>
        <dbReference type="PROSITE" id="PS50054"/>
    </source>
</evidence>
<dbReference type="Pfam" id="PF01331">
    <property type="entry name" value="mRNA_cap_enzyme"/>
    <property type="match status" value="1"/>
</dbReference>
<dbReference type="FunFam" id="2.40.50.140:FF:000291">
    <property type="entry name" value="mRNA-capping enzyme"/>
    <property type="match status" value="1"/>
</dbReference>
<dbReference type="SMART" id="SM00195">
    <property type="entry name" value="DSPc"/>
    <property type="match status" value="1"/>
</dbReference>
<dbReference type="FunCoup" id="B3S2B7">
    <property type="interactions" value="2247"/>
</dbReference>
<dbReference type="Gene3D" id="3.30.470.30">
    <property type="entry name" value="DNA ligase/mRNA capping enzyme"/>
    <property type="match status" value="1"/>
</dbReference>
<dbReference type="SUPFAM" id="SSF56091">
    <property type="entry name" value="DNA ligase/mRNA capping enzyme, catalytic domain"/>
    <property type="match status" value="1"/>
</dbReference>
<dbReference type="AlphaFoldDB" id="B3S2B7"/>
<evidence type="ECO:0000256" key="7">
    <source>
        <dbReference type="ARBA" id="ARBA00022912"/>
    </source>
</evidence>
<evidence type="ECO:0000313" key="20">
    <source>
        <dbReference type="Proteomes" id="UP000009022"/>
    </source>
</evidence>
<dbReference type="GO" id="GO:0006370">
    <property type="term" value="P:7-methylguanosine mRNA capping"/>
    <property type="evidence" value="ECO:0000318"/>
    <property type="project" value="GO_Central"/>
</dbReference>
<dbReference type="InParanoid" id="B3S2B7"/>
<dbReference type="InterPro" id="IPR000340">
    <property type="entry name" value="Dual-sp_phosphatase_cat-dom"/>
</dbReference>
<feature type="binding site" evidence="15">
    <location>
        <begin position="337"/>
        <end position="339"/>
    </location>
    <ligand>
        <name>GTP</name>
        <dbReference type="ChEBI" id="CHEBI:37565"/>
    </ligand>
</feature>
<dbReference type="GO" id="GO:0005524">
    <property type="term" value="F:ATP binding"/>
    <property type="evidence" value="ECO:0007669"/>
    <property type="project" value="InterPro"/>
</dbReference>
<feature type="region of interest" description="Disordered" evidence="16">
    <location>
        <begin position="575"/>
        <end position="615"/>
    </location>
</feature>
<evidence type="ECO:0000256" key="3">
    <source>
        <dbReference type="ARBA" id="ARBA00022679"/>
    </source>
</evidence>
<evidence type="ECO:0000256" key="11">
    <source>
        <dbReference type="ARBA" id="ARBA00044624"/>
    </source>
</evidence>
<dbReference type="Gene3D" id="3.90.190.10">
    <property type="entry name" value="Protein tyrosine phosphatase superfamily"/>
    <property type="match status" value="1"/>
</dbReference>
<dbReference type="RefSeq" id="XP_002114529.1">
    <property type="nucleotide sequence ID" value="XM_002114493.1"/>
</dbReference>
<evidence type="ECO:0000256" key="9">
    <source>
        <dbReference type="ARBA" id="ARBA00023134"/>
    </source>
</evidence>
<dbReference type="OMA" id="LGPPDRW"/>
<dbReference type="InterPro" id="IPR017074">
    <property type="entry name" value="mRNA_cap_enz_bifunc"/>
</dbReference>
<dbReference type="InterPro" id="IPR000387">
    <property type="entry name" value="Tyr_Pase_dom"/>
</dbReference>
<proteinExistence type="inferred from homology"/>
<protein>
    <recommendedName>
        <fullName evidence="12">mRNA-capping enzyme</fullName>
    </recommendedName>
    <domain>
        <recommendedName>
            <fullName evidence="12">mRNA 5'-triphosphate monophosphatase</fullName>
            <ecNumber evidence="12">3.6.1.74</ecNumber>
        </recommendedName>
        <alternativeName>
            <fullName evidence="12">mRNA 5'-phosphatase</fullName>
        </alternativeName>
    </domain>
    <domain>
        <recommendedName>
            <fullName evidence="12">mRNA guanylyltransferase</fullName>
            <ecNumber evidence="12">2.7.7.50</ecNumber>
        </recommendedName>
        <alternativeName>
            <fullName evidence="12">GTP--RNA guanylyltransferase</fullName>
            <shortName evidence="12">GTase</shortName>
        </alternativeName>
    </domain>
</protein>
<dbReference type="KEGG" id="tad:TRIADDRAFT_58446"/>
<organism evidence="19 20">
    <name type="scientific">Trichoplax adhaerens</name>
    <name type="common">Trichoplax reptans</name>
    <dbReference type="NCBI Taxonomy" id="10228"/>
    <lineage>
        <taxon>Eukaryota</taxon>
        <taxon>Metazoa</taxon>
        <taxon>Placozoa</taxon>
        <taxon>Uniplacotomia</taxon>
        <taxon>Trichoplacea</taxon>
        <taxon>Trichoplacidae</taxon>
        <taxon>Trichoplax</taxon>
    </lineage>
</organism>
<dbReference type="SUPFAM" id="SSF50249">
    <property type="entry name" value="Nucleic acid-binding proteins"/>
    <property type="match status" value="1"/>
</dbReference>
<feature type="domain" description="Tyrosine-protein phosphatase" evidence="17">
    <location>
        <begin position="41"/>
        <end position="188"/>
    </location>
</feature>
<dbReference type="PROSITE" id="PS50056">
    <property type="entry name" value="TYR_PHOSPHATASE_2"/>
    <property type="match status" value="1"/>
</dbReference>
<dbReference type="CDD" id="cd07895">
    <property type="entry name" value="Adenylation_mRNA_capping"/>
    <property type="match status" value="1"/>
</dbReference>
<keyword evidence="7" id="KW-0904">Protein phosphatase</keyword>
<accession>B3S2B7</accession>
<keyword evidence="2 12" id="KW-0507">mRNA processing</keyword>
<dbReference type="PANTHER" id="PTHR10367">
    <property type="entry name" value="MRNA-CAPPING ENZYME"/>
    <property type="match status" value="1"/>
</dbReference>
<dbReference type="GO" id="GO:0140818">
    <property type="term" value="F:mRNA 5'-triphosphate monophosphatase activity"/>
    <property type="evidence" value="ECO:0007669"/>
    <property type="project" value="UniProtKB-EC"/>
</dbReference>
<evidence type="ECO:0000256" key="13">
    <source>
        <dbReference type="PIRSR" id="PIRSR036958-1"/>
    </source>
</evidence>
<feature type="compositionally biased region" description="Polar residues" evidence="16">
    <location>
        <begin position="590"/>
        <end position="608"/>
    </location>
</feature>
<dbReference type="eggNOG" id="KOG2386">
    <property type="taxonomic scope" value="Eukaryota"/>
</dbReference>
<keyword evidence="3 12" id="KW-0808">Transferase</keyword>
<dbReference type="PANTHER" id="PTHR10367:SF17">
    <property type="entry name" value="MRNA-CAPPING ENZYME"/>
    <property type="match status" value="1"/>
</dbReference>
<sequence>MSTSDKFSLPIPPRWLKCPRRGNVVAGKFLPFKVPLDSRYNEQIPIEDRFDINMLFQFTNAYKINLGLIIDLTNTDRFYSKSEVESNNAGYLKLRLKGHGEVPSPDQCTLFIEICMKFIQNNPNSVIGIHCTHGFNRTGFLICCYLIEKEDWSVQAALREFASARSPGIYKGYYMKELAQRYDPNGDFDYISAPELPEWCNEDPHSDEEIVSSRKKRKRNEHLILDPKFMEGVRGPVPVRDQSLSDLQELCQEKCGWMEGGFPGSQPVSLTYNNITLLRDRRYRVSWKADGVRYMMLIHKNDEIYMIDRNNSIFKIPHLKFPRGSDLNSHIENTLLDGEMVIDKVSTPNGDQYYPRYLIYDIICFEDENVGNKKQSERMAIIEKEIISPRNQAAARGIVDKTKETFSVRNKQFFDAKDARYVLDTFTKKVFHETDGLIFSPEDEPYIPGRCDTVLKWKPAELNTVDFKLHLVKVEKHGCLPTKEARLHVGYGNSQRHVATIPGKGLNKFDSKIVECCLDGKTRTWKILRIREDKAFPNAHSTFIAVCNSILMPITKDTLYYVVEKRALPPELIEKLKKTQSKTMSRRDSGSYSSNEGHSTSNLQAQQARKFKSST</sequence>
<dbReference type="Gene3D" id="3.30.1490.430">
    <property type="match status" value="1"/>
</dbReference>
<dbReference type="InterPro" id="IPR016130">
    <property type="entry name" value="Tyr_Pase_AS"/>
</dbReference>
<dbReference type="STRING" id="10228.B3S2B7"/>
<dbReference type="CTD" id="6755742"/>
<dbReference type="GO" id="GO:0004484">
    <property type="term" value="F:mRNA guanylyltransferase activity"/>
    <property type="evidence" value="ECO:0000318"/>
    <property type="project" value="GO_Central"/>
</dbReference>
<evidence type="ECO:0000256" key="1">
    <source>
        <dbReference type="ARBA" id="ARBA00004123"/>
    </source>
</evidence>
<keyword evidence="5 12" id="KW-0547">Nucleotide-binding</keyword>
<feature type="active site" description="N6-GMP-lysine intermediate" evidence="14">
    <location>
        <position position="288"/>
    </location>
</feature>
<feature type="domain" description="Tyrosine specific protein phosphatases" evidence="18">
    <location>
        <begin position="109"/>
        <end position="165"/>
    </location>
</feature>
<dbReference type="Proteomes" id="UP000009022">
    <property type="component" value="Unassembled WGS sequence"/>
</dbReference>
<evidence type="ECO:0000256" key="8">
    <source>
        <dbReference type="ARBA" id="ARBA00023042"/>
    </source>
</evidence>
<dbReference type="OrthoDB" id="200924at2759"/>
<keyword evidence="20" id="KW-1185">Reference proteome</keyword>
<dbReference type="GeneID" id="6755742"/>
<name>B3S2B7_TRIAD</name>
<keyword evidence="10 12" id="KW-0539">Nucleus</keyword>
<dbReference type="InterPro" id="IPR020422">
    <property type="entry name" value="TYR_PHOSPHATASE_DUAL_dom"/>
</dbReference>
<feature type="binding site" evidence="15">
    <location>
        <position position="309"/>
    </location>
    <ligand>
        <name>GTP</name>
        <dbReference type="ChEBI" id="CHEBI:37565"/>
    </ligand>
</feature>
<dbReference type="Pfam" id="PF00782">
    <property type="entry name" value="DSPc"/>
    <property type="match status" value="1"/>
</dbReference>
<comment type="catalytic activity">
    <reaction evidence="12">
        <text>a 5'-end triphospho-ribonucleoside in mRNA + H2O = a 5'-end diphospho-ribonucleoside in mRNA + phosphate + H(+)</text>
        <dbReference type="Rhea" id="RHEA:67004"/>
        <dbReference type="Rhea" id="RHEA-COMP:17164"/>
        <dbReference type="Rhea" id="RHEA-COMP:17165"/>
        <dbReference type="ChEBI" id="CHEBI:15377"/>
        <dbReference type="ChEBI" id="CHEBI:15378"/>
        <dbReference type="ChEBI" id="CHEBI:43474"/>
        <dbReference type="ChEBI" id="CHEBI:167616"/>
        <dbReference type="ChEBI" id="CHEBI:167618"/>
        <dbReference type="EC" id="3.6.1.74"/>
    </reaction>
</comment>
<keyword evidence="8 12" id="KW-0506">mRNA capping</keyword>
<dbReference type="Pfam" id="PF03919">
    <property type="entry name" value="mRNA_cap_C"/>
    <property type="match status" value="1"/>
</dbReference>
<evidence type="ECO:0000259" key="18">
    <source>
        <dbReference type="PROSITE" id="PS50056"/>
    </source>
</evidence>
<evidence type="ECO:0000256" key="5">
    <source>
        <dbReference type="ARBA" id="ARBA00022741"/>
    </source>
</evidence>
<dbReference type="CDD" id="cd17664">
    <property type="entry name" value="Mce1_N"/>
    <property type="match status" value="1"/>
</dbReference>
<dbReference type="InterPro" id="IPR001339">
    <property type="entry name" value="mRNA_cap_enzyme_adenylation"/>
</dbReference>
<evidence type="ECO:0000256" key="4">
    <source>
        <dbReference type="ARBA" id="ARBA00022695"/>
    </source>
</evidence>
<comment type="function">
    <text evidence="12">Bifunctional mRNA-capping enzyme exhibiting RNA 5'-triphosphate monophosphatase activity in the N-terminal part and mRNA guanylyltransferase activity in the C-terminal part. Catalyzes the first two steps of cap formation: by removing the gamma-phosphate from the 5'-triphosphate end of nascent mRNA to yield a diphosphate end, and by transferring the GMP moiety of GTP to the 5'-diphosphate terminus of RNA via a covalent enzyme-GMP reaction intermediate.</text>
</comment>
<keyword evidence="6 12" id="KW-0378">Hydrolase</keyword>
<evidence type="ECO:0000313" key="19">
    <source>
        <dbReference type="EMBL" id="EDV23619.1"/>
    </source>
</evidence>
<feature type="binding site" evidence="15">
    <location>
        <begin position="456"/>
        <end position="458"/>
    </location>
    <ligand>
        <name>GTP</name>
        <dbReference type="ChEBI" id="CHEBI:37565"/>
    </ligand>
</feature>
<evidence type="ECO:0000256" key="15">
    <source>
        <dbReference type="PIRSR" id="PIRSR036958-3"/>
    </source>
</evidence>
<dbReference type="EC" id="2.7.7.50" evidence="12"/>
<comment type="similarity">
    <text evidence="12">In the C-terminal section; belongs to the eukaryotic GTase family.</text>
</comment>
<dbReference type="FunFam" id="3.90.190.10:FF:000040">
    <property type="entry name" value="mRNA-capping enzyme"/>
    <property type="match status" value="1"/>
</dbReference>
<keyword evidence="4 12" id="KW-0548">Nucleotidyltransferase</keyword>
<dbReference type="HOGENOM" id="CLU_021710_3_0_1"/>
<evidence type="ECO:0000256" key="6">
    <source>
        <dbReference type="ARBA" id="ARBA00022801"/>
    </source>
</evidence>
<comment type="catalytic activity">
    <reaction evidence="11">
        <text>a 5'-end diphospho-ribonucleoside in mRNA + GTP + H(+) = a 5'-end (5'-triphosphoguanosine)-ribonucleoside in mRNA + diphosphate</text>
        <dbReference type="Rhea" id="RHEA:67012"/>
        <dbReference type="Rhea" id="RHEA-COMP:17165"/>
        <dbReference type="Rhea" id="RHEA-COMP:17166"/>
        <dbReference type="ChEBI" id="CHEBI:15378"/>
        <dbReference type="ChEBI" id="CHEBI:33019"/>
        <dbReference type="ChEBI" id="CHEBI:37565"/>
        <dbReference type="ChEBI" id="CHEBI:167616"/>
        <dbReference type="ChEBI" id="CHEBI:167617"/>
        <dbReference type="EC" id="2.7.7.50"/>
    </reaction>
    <physiologicalReaction direction="left-to-right" evidence="11">
        <dbReference type="Rhea" id="RHEA:67013"/>
    </physiologicalReaction>
</comment>
<comment type="subcellular location">
    <subcellularLocation>
        <location evidence="1 12">Nucleus</location>
    </subcellularLocation>
</comment>
<dbReference type="PhylomeDB" id="B3S2B7"/>
<dbReference type="GO" id="GO:0004651">
    <property type="term" value="F:polynucleotide 5'-phosphatase activity"/>
    <property type="evidence" value="ECO:0007669"/>
    <property type="project" value="UniProtKB-UniRule"/>
</dbReference>
<dbReference type="InterPro" id="IPR012340">
    <property type="entry name" value="NA-bd_OB-fold"/>
</dbReference>
<dbReference type="GO" id="GO:0004721">
    <property type="term" value="F:phosphoprotein phosphatase activity"/>
    <property type="evidence" value="ECO:0007669"/>
    <property type="project" value="UniProtKB-UniRule"/>
</dbReference>
<dbReference type="Gene3D" id="2.40.50.140">
    <property type="entry name" value="Nucleic acid-binding proteins"/>
    <property type="match status" value="1"/>
</dbReference>
<dbReference type="PIRSF" id="PIRSF036958">
    <property type="entry name" value="mRNA_capping_HCE"/>
    <property type="match status" value="1"/>
</dbReference>
<dbReference type="GO" id="GO:0005525">
    <property type="term" value="F:GTP binding"/>
    <property type="evidence" value="ECO:0007669"/>
    <property type="project" value="UniProtKB-UniRule"/>
</dbReference>
<dbReference type="FunFam" id="3.30.470.30:FF:000040">
    <property type="entry name" value="mRNA-capping enzyme"/>
    <property type="match status" value="1"/>
</dbReference>
<feature type="binding site" evidence="15">
    <location>
        <position position="293"/>
    </location>
    <ligand>
        <name>GTP</name>
        <dbReference type="ChEBI" id="CHEBI:37565"/>
    </ligand>
</feature>
<comment type="similarity">
    <text evidence="12">In the N-terminal section; belongs to the non-receptor class of the protein-tyrosine phosphatase family.</text>
</comment>
<evidence type="ECO:0000256" key="10">
    <source>
        <dbReference type="ARBA" id="ARBA00023242"/>
    </source>
</evidence>
<dbReference type="InterPro" id="IPR051029">
    <property type="entry name" value="mRNA_Capping_Enz/RNA_Phosphat"/>
</dbReference>
<dbReference type="EC" id="3.6.1.74" evidence="12"/>
<dbReference type="InterPro" id="IPR029021">
    <property type="entry name" value="Prot-tyrosine_phosphatase-like"/>
</dbReference>
<gene>
    <name evidence="19" type="ORF">TRIADDRAFT_58446</name>
</gene>
<dbReference type="SUPFAM" id="SSF52799">
    <property type="entry name" value="(Phosphotyrosine protein) phosphatases II"/>
    <property type="match status" value="1"/>
</dbReference>